<dbReference type="EMBL" id="BOPA01000036">
    <property type="protein sequence ID" value="GIJ18092.1"/>
    <property type="molecule type" value="Genomic_DNA"/>
</dbReference>
<keyword evidence="3" id="KW-1185">Reference proteome</keyword>
<dbReference type="PANTHER" id="PTHR37017">
    <property type="entry name" value="AB HYDROLASE-1 DOMAIN-CONTAINING PROTEIN-RELATED"/>
    <property type="match status" value="1"/>
</dbReference>
<proteinExistence type="predicted"/>
<keyword evidence="2" id="KW-0378">Hydrolase</keyword>
<sequence length="196" mass="20552">MNPTVVLVQGACTDATRWQHVTRRLRRAGHRVIEVANPLRNLPGDAAYLSSVLASISGPIVLAGHAYGGVVATDAATDHDNVKALVYVASIAPDKGESGPDLTGRFPGTLLDQAIQVNPASGAAHGEPCGEPAWRFIPSWFIYSRRDPVIPVEASRFMADRASAQESVELPGAAHPLPASRPQAVAGIILRAAAAV</sequence>
<dbReference type="SUPFAM" id="SSF53474">
    <property type="entry name" value="alpha/beta-Hydrolases"/>
    <property type="match status" value="1"/>
</dbReference>
<dbReference type="InterPro" id="IPR052897">
    <property type="entry name" value="Sec-Metab_Biosynth_Hydrolase"/>
</dbReference>
<reference evidence="2 3" key="1">
    <citation type="submission" date="2021-01" db="EMBL/GenBank/DDBJ databases">
        <title>Whole genome shotgun sequence of Verrucosispora gifhornensis NBRC 16317.</title>
        <authorList>
            <person name="Komaki H."/>
            <person name="Tamura T."/>
        </authorList>
    </citation>
    <scope>NUCLEOTIDE SEQUENCE [LARGE SCALE GENOMIC DNA]</scope>
    <source>
        <strain evidence="2 3">NBRC 16317</strain>
    </source>
</reference>
<dbReference type="InterPro" id="IPR000073">
    <property type="entry name" value="AB_hydrolase_1"/>
</dbReference>
<comment type="caution">
    <text evidence="2">The sequence shown here is derived from an EMBL/GenBank/DDBJ whole genome shotgun (WGS) entry which is preliminary data.</text>
</comment>
<dbReference type="Gene3D" id="3.40.50.1820">
    <property type="entry name" value="alpha/beta hydrolase"/>
    <property type="match status" value="1"/>
</dbReference>
<dbReference type="PANTHER" id="PTHR37017:SF11">
    <property type="entry name" value="ESTERASE_LIPASE_THIOESTERASE DOMAIN-CONTAINING PROTEIN"/>
    <property type="match status" value="1"/>
</dbReference>
<feature type="domain" description="AB hydrolase-1" evidence="1">
    <location>
        <begin position="5"/>
        <end position="186"/>
    </location>
</feature>
<evidence type="ECO:0000313" key="2">
    <source>
        <dbReference type="EMBL" id="GIJ18092.1"/>
    </source>
</evidence>
<dbReference type="InterPro" id="IPR029058">
    <property type="entry name" value="AB_hydrolase_fold"/>
</dbReference>
<dbReference type="Proteomes" id="UP000647860">
    <property type="component" value="Unassembled WGS sequence"/>
</dbReference>
<evidence type="ECO:0000259" key="1">
    <source>
        <dbReference type="Pfam" id="PF12697"/>
    </source>
</evidence>
<name>A0ABQ4IJL0_9ACTN</name>
<accession>A0ABQ4IJL0</accession>
<evidence type="ECO:0000313" key="3">
    <source>
        <dbReference type="Proteomes" id="UP000647860"/>
    </source>
</evidence>
<dbReference type="GO" id="GO:0016787">
    <property type="term" value="F:hydrolase activity"/>
    <property type="evidence" value="ECO:0007669"/>
    <property type="project" value="UniProtKB-KW"/>
</dbReference>
<protein>
    <submittedName>
        <fullName evidence="2">Alpha/beta hydrolase</fullName>
    </submittedName>
</protein>
<gene>
    <name evidence="2" type="ORF">Vgi01_47760</name>
</gene>
<dbReference type="Pfam" id="PF12697">
    <property type="entry name" value="Abhydrolase_6"/>
    <property type="match status" value="1"/>
</dbReference>
<organism evidence="2 3">
    <name type="scientific">Micromonospora gifhornensis</name>
    <dbReference type="NCBI Taxonomy" id="84594"/>
    <lineage>
        <taxon>Bacteria</taxon>
        <taxon>Bacillati</taxon>
        <taxon>Actinomycetota</taxon>
        <taxon>Actinomycetes</taxon>
        <taxon>Micromonosporales</taxon>
        <taxon>Micromonosporaceae</taxon>
        <taxon>Micromonospora</taxon>
    </lineage>
</organism>
<dbReference type="RefSeq" id="WP_204292459.1">
    <property type="nucleotide sequence ID" value="NZ_BAAAGZ010000028.1"/>
</dbReference>